<dbReference type="InterPro" id="IPR019734">
    <property type="entry name" value="TPR_rpt"/>
</dbReference>
<feature type="non-terminal residue" evidence="4">
    <location>
        <position position="1"/>
    </location>
</feature>
<dbReference type="AlphaFoldDB" id="W4LVX8"/>
<reference evidence="4 5" key="1">
    <citation type="journal article" date="2014" name="Nature">
        <title>An environmental bacterial taxon with a large and distinct metabolic repertoire.</title>
        <authorList>
            <person name="Wilson M.C."/>
            <person name="Mori T."/>
            <person name="Ruckert C."/>
            <person name="Uria A.R."/>
            <person name="Helf M.J."/>
            <person name="Takada K."/>
            <person name="Gernert C."/>
            <person name="Steffens U.A."/>
            <person name="Heycke N."/>
            <person name="Schmitt S."/>
            <person name="Rinke C."/>
            <person name="Helfrich E.J."/>
            <person name="Brachmann A.O."/>
            <person name="Gurgui C."/>
            <person name="Wakimoto T."/>
            <person name="Kracht M."/>
            <person name="Crusemann M."/>
            <person name="Hentschel U."/>
            <person name="Abe I."/>
            <person name="Matsunaga S."/>
            <person name="Kalinowski J."/>
            <person name="Takeyama H."/>
            <person name="Piel J."/>
        </authorList>
    </citation>
    <scope>NUCLEOTIDE SEQUENCE [LARGE SCALE GENOMIC DNA]</scope>
    <source>
        <strain evidence="5">TSY1</strain>
    </source>
</reference>
<name>W4LVX8_ENTF1</name>
<dbReference type="Gene3D" id="1.25.40.10">
    <property type="entry name" value="Tetratricopeptide repeat domain"/>
    <property type="match status" value="1"/>
</dbReference>
<sequence>GNLSYYKLAYLANLRHEKERAITLLQRALELNDQLIAAHQALGSLYEQTGAYAKAVQSYERGLQIEPDHAILLNNLGWIKLVHMQDPATAYVYIRKAASLMPNDPDVRDSLAWWYYQNGDIERAVLELRTLIQAHPTRALYQFHTGMAYLAHGDRSTGQHHLRLALRHGLRGEAAAQARGQLP</sequence>
<dbReference type="EMBL" id="AZHW01000190">
    <property type="protein sequence ID" value="ETX01906.1"/>
    <property type="molecule type" value="Genomic_DNA"/>
</dbReference>
<evidence type="ECO:0000313" key="4">
    <source>
        <dbReference type="EMBL" id="ETX01906.1"/>
    </source>
</evidence>
<evidence type="ECO:0000256" key="3">
    <source>
        <dbReference type="PROSITE-ProRule" id="PRU00339"/>
    </source>
</evidence>
<dbReference type="InterPro" id="IPR011990">
    <property type="entry name" value="TPR-like_helical_dom_sf"/>
</dbReference>
<protein>
    <submittedName>
        <fullName evidence="4">Uncharacterized protein</fullName>
    </submittedName>
</protein>
<evidence type="ECO:0000313" key="5">
    <source>
        <dbReference type="Proteomes" id="UP000019141"/>
    </source>
</evidence>
<dbReference type="InterPro" id="IPR013105">
    <property type="entry name" value="TPR_2"/>
</dbReference>
<dbReference type="InterPro" id="IPR051012">
    <property type="entry name" value="CellSynth/LPSAsmb/PSIAsmb"/>
</dbReference>
<comment type="caution">
    <text evidence="4">The sequence shown here is derived from an EMBL/GenBank/DDBJ whole genome shotgun (WGS) entry which is preliminary data.</text>
</comment>
<dbReference type="Pfam" id="PF14559">
    <property type="entry name" value="TPR_19"/>
    <property type="match status" value="1"/>
</dbReference>
<keyword evidence="1" id="KW-0677">Repeat</keyword>
<evidence type="ECO:0000256" key="2">
    <source>
        <dbReference type="ARBA" id="ARBA00022803"/>
    </source>
</evidence>
<keyword evidence="2 3" id="KW-0802">TPR repeat</keyword>
<dbReference type="Pfam" id="PF07719">
    <property type="entry name" value="TPR_2"/>
    <property type="match status" value="1"/>
</dbReference>
<dbReference type="PROSITE" id="PS50005">
    <property type="entry name" value="TPR"/>
    <property type="match status" value="1"/>
</dbReference>
<keyword evidence="5" id="KW-1185">Reference proteome</keyword>
<dbReference type="PANTHER" id="PTHR45586">
    <property type="entry name" value="TPR REPEAT-CONTAINING PROTEIN PA4667"/>
    <property type="match status" value="1"/>
</dbReference>
<dbReference type="HOGENOM" id="CLU_1471131_0_0_7"/>
<dbReference type="PANTHER" id="PTHR45586:SF1">
    <property type="entry name" value="LIPOPOLYSACCHARIDE ASSEMBLY PROTEIN B"/>
    <property type="match status" value="1"/>
</dbReference>
<evidence type="ECO:0000256" key="1">
    <source>
        <dbReference type="ARBA" id="ARBA00022737"/>
    </source>
</evidence>
<accession>W4LVX8</accession>
<dbReference type="SMART" id="SM00028">
    <property type="entry name" value="TPR"/>
    <property type="match status" value="4"/>
</dbReference>
<dbReference type="PROSITE" id="PS50293">
    <property type="entry name" value="TPR_REGION"/>
    <property type="match status" value="1"/>
</dbReference>
<gene>
    <name evidence="4" type="ORF">ETSY1_05495</name>
</gene>
<dbReference type="Proteomes" id="UP000019141">
    <property type="component" value="Unassembled WGS sequence"/>
</dbReference>
<proteinExistence type="predicted"/>
<organism evidence="4 5">
    <name type="scientific">Entotheonella factor</name>
    <dbReference type="NCBI Taxonomy" id="1429438"/>
    <lineage>
        <taxon>Bacteria</taxon>
        <taxon>Pseudomonadati</taxon>
        <taxon>Nitrospinota/Tectimicrobiota group</taxon>
        <taxon>Candidatus Tectimicrobiota</taxon>
        <taxon>Candidatus Entotheonellia</taxon>
        <taxon>Candidatus Entotheonellales</taxon>
        <taxon>Candidatus Entotheonellaceae</taxon>
        <taxon>Candidatus Entotheonella</taxon>
    </lineage>
</organism>
<dbReference type="SUPFAM" id="SSF48452">
    <property type="entry name" value="TPR-like"/>
    <property type="match status" value="1"/>
</dbReference>
<feature type="repeat" description="TPR" evidence="3">
    <location>
        <begin position="36"/>
        <end position="69"/>
    </location>
</feature>